<evidence type="ECO:0000313" key="3">
    <source>
        <dbReference type="EMBL" id="KAF3425449.1"/>
    </source>
</evidence>
<feature type="chain" id="PRO_5032815715" evidence="2">
    <location>
        <begin position="21"/>
        <end position="294"/>
    </location>
</feature>
<keyword evidence="4" id="KW-1185">Reference proteome</keyword>
<feature type="region of interest" description="Disordered" evidence="1">
    <location>
        <begin position="28"/>
        <end position="51"/>
    </location>
</feature>
<evidence type="ECO:0000256" key="2">
    <source>
        <dbReference type="SAM" id="SignalP"/>
    </source>
</evidence>
<feature type="compositionally biased region" description="Basic and acidic residues" evidence="1">
    <location>
        <begin position="36"/>
        <end position="50"/>
    </location>
</feature>
<dbReference type="AlphaFoldDB" id="A0A833RAX9"/>
<feature type="signal peptide" evidence="2">
    <location>
        <begin position="1"/>
        <end position="20"/>
    </location>
</feature>
<dbReference type="EMBL" id="WNWW01000384">
    <property type="protein sequence ID" value="KAF3425449.1"/>
    <property type="molecule type" value="Genomic_DNA"/>
</dbReference>
<name>A0A833RAX9_9HYME</name>
<organism evidence="3 4">
    <name type="scientific">Frieseomelitta varia</name>
    <dbReference type="NCBI Taxonomy" id="561572"/>
    <lineage>
        <taxon>Eukaryota</taxon>
        <taxon>Metazoa</taxon>
        <taxon>Ecdysozoa</taxon>
        <taxon>Arthropoda</taxon>
        <taxon>Hexapoda</taxon>
        <taxon>Insecta</taxon>
        <taxon>Pterygota</taxon>
        <taxon>Neoptera</taxon>
        <taxon>Endopterygota</taxon>
        <taxon>Hymenoptera</taxon>
        <taxon>Apocrita</taxon>
        <taxon>Aculeata</taxon>
        <taxon>Apoidea</taxon>
        <taxon>Anthophila</taxon>
        <taxon>Apidae</taxon>
        <taxon>Frieseomelitta</taxon>
    </lineage>
</organism>
<proteinExistence type="predicted"/>
<protein>
    <submittedName>
        <fullName evidence="3">Uncharacterized protein</fullName>
    </submittedName>
</protein>
<keyword evidence="2" id="KW-0732">Signal</keyword>
<dbReference type="Proteomes" id="UP000655588">
    <property type="component" value="Unassembled WGS sequence"/>
</dbReference>
<reference evidence="3" key="1">
    <citation type="submission" date="2019-11" db="EMBL/GenBank/DDBJ databases">
        <title>The nuclear and mitochondrial genomes of Frieseomelitta varia - a highly eusocial stingless bee (Meliponini) with a permanently sterile worker caste.</title>
        <authorList>
            <person name="Freitas F.C.P."/>
            <person name="Lourenco A.P."/>
            <person name="Nunes F.M.F."/>
            <person name="Paschoal A.R."/>
            <person name="Abreu F.C.P."/>
            <person name="Barbin F.O."/>
            <person name="Bataglia L."/>
            <person name="Cardoso-Junior C.A.M."/>
            <person name="Cervoni M.S."/>
            <person name="Silva S.R."/>
            <person name="Dalarmi F."/>
            <person name="Del Lama M.A."/>
            <person name="Depintor T.S."/>
            <person name="Ferreira K.M."/>
            <person name="Goria P.S."/>
            <person name="Jaskot M.C."/>
            <person name="Lago D.C."/>
            <person name="Luna-Lucena D."/>
            <person name="Moda L.M."/>
            <person name="Nascimento L."/>
            <person name="Pedrino M."/>
            <person name="Rabico F.O."/>
            <person name="Sanches F.C."/>
            <person name="Santos D.E."/>
            <person name="Santos C.G."/>
            <person name="Vieira J."/>
            <person name="Lopes T.F."/>
            <person name="Barchuk A.R."/>
            <person name="Hartfelder K."/>
            <person name="Simoes Z.L.P."/>
            <person name="Bitondi M.M.G."/>
            <person name="Pinheiro D.G."/>
        </authorList>
    </citation>
    <scope>NUCLEOTIDE SEQUENCE</scope>
    <source>
        <strain evidence="3">USP_RPSP 00005682</strain>
        <tissue evidence="3">Whole individual</tissue>
    </source>
</reference>
<comment type="caution">
    <text evidence="3">The sequence shown here is derived from an EMBL/GenBank/DDBJ whole genome shotgun (WGS) entry which is preliminary data.</text>
</comment>
<evidence type="ECO:0000256" key="1">
    <source>
        <dbReference type="SAM" id="MobiDB-lite"/>
    </source>
</evidence>
<gene>
    <name evidence="3" type="ORF">E2986_13327</name>
</gene>
<sequence length="294" mass="32509">MNTNELGFFLLLVGLALTQAVPTKLTDEVSLNEGQEEPKVDETEGEDQVRPKKSTICLESGSLVPQVQSGGIQTVSQPVQTLNIQPVAQRLQTYNFQAVPQQQQQQVQAVSIQQVPQQIQMSVIQPSQACMKLIQPPVQPTVKVIQPPQVYLPSQTNVNIIQPPREAAKPVVETVIKEKIVKNDPKPEKIVLPKEEPLFPKPVMVVAEPEPVAYVKVPQCNQCQQSVMQCSCTKQRIPALSSVVLMEPAASILEYKRRNSQAAPLLNHHAHHHHHHDSGILNIKFSACAALKND</sequence>
<accession>A0A833RAX9</accession>
<evidence type="ECO:0000313" key="4">
    <source>
        <dbReference type="Proteomes" id="UP000655588"/>
    </source>
</evidence>